<dbReference type="AlphaFoldDB" id="A0A7S0DY16"/>
<dbReference type="InterPro" id="IPR058240">
    <property type="entry name" value="rSAM_sf"/>
</dbReference>
<keyword evidence="3" id="KW-0408">Iron</keyword>
<sequence>MFSVTPDFNTDVNVHEHTMVLRKVREKKIEEMKSRTSASLIPESMKHVEEDEEHKTTARNLKELGQQRLTMEERKKRRRALDNLGIPSFEKFLADKNASLKKREIEILQLNIGLYCNQACNHCHVESSPRRKEMMSKEVAQRCIELLDKSPSIKTVDLTGGAPELNDQFRYLVSEATARKKEVIDRCNLTVLTEPGQEDLVDFLVKHKVRIIASLPCYSLKNVDTQRGSGVFEKSIHGLMKLNQAGYGADGSGLMLDLIYNPLGGFLPPEQKALEAKYKTELSNNFGIVFNSLFTLSNMPIKRFADFLYRRGELQEYMDLLVRNFNLATVDGLMCTNLVSVGYDGKMYDCDFNQQLALGMNLTKSSSPTVFDVQSLEELKGLAVVADSHCFGCTAGNGSSCQGATTA</sequence>
<dbReference type="PANTHER" id="PTHR43728:SF1">
    <property type="entry name" value="FE-S OXIDOREDUCTASE"/>
    <property type="match status" value="1"/>
</dbReference>
<evidence type="ECO:0000256" key="4">
    <source>
        <dbReference type="ARBA" id="ARBA00023014"/>
    </source>
</evidence>
<reference evidence="7" key="1">
    <citation type="submission" date="2021-01" db="EMBL/GenBank/DDBJ databases">
        <authorList>
            <person name="Corre E."/>
            <person name="Pelletier E."/>
            <person name="Niang G."/>
            <person name="Scheremetjew M."/>
            <person name="Finn R."/>
            <person name="Kale V."/>
            <person name="Holt S."/>
            <person name="Cochrane G."/>
            <person name="Meng A."/>
            <person name="Brown T."/>
            <person name="Cohen L."/>
        </authorList>
    </citation>
    <scope>NUCLEOTIDE SEQUENCE</scope>
    <source>
        <strain evidence="7">CCMP325</strain>
    </source>
</reference>
<dbReference type="InterPro" id="IPR024521">
    <property type="entry name" value="ArsS-like_C"/>
</dbReference>
<evidence type="ECO:0000256" key="2">
    <source>
        <dbReference type="ARBA" id="ARBA00022723"/>
    </source>
</evidence>
<feature type="domain" description="Radical SAM core" evidence="5">
    <location>
        <begin position="111"/>
        <end position="248"/>
    </location>
</feature>
<dbReference type="GO" id="GO:0051536">
    <property type="term" value="F:iron-sulfur cluster binding"/>
    <property type="evidence" value="ECO:0007669"/>
    <property type="project" value="UniProtKB-KW"/>
</dbReference>
<evidence type="ECO:0000256" key="3">
    <source>
        <dbReference type="ARBA" id="ARBA00023004"/>
    </source>
</evidence>
<evidence type="ECO:0000256" key="1">
    <source>
        <dbReference type="ARBA" id="ARBA00022691"/>
    </source>
</evidence>
<accession>A0A7S0DY16</accession>
<protein>
    <recommendedName>
        <fullName evidence="8">DUF3641 domain-containing protein</fullName>
    </recommendedName>
</protein>
<gene>
    <name evidence="7" type="ORF">HPHI1048_LOCUS2096</name>
</gene>
<organism evidence="7">
    <name type="scientific">Hanusia phi</name>
    <dbReference type="NCBI Taxonomy" id="3032"/>
    <lineage>
        <taxon>Eukaryota</taxon>
        <taxon>Cryptophyceae</taxon>
        <taxon>Pyrenomonadales</taxon>
        <taxon>Geminigeraceae</taxon>
        <taxon>Hanusia</taxon>
    </lineage>
</organism>
<dbReference type="NCBIfam" id="TIGR04167">
    <property type="entry name" value="rSAM_SeCys"/>
    <property type="match status" value="1"/>
</dbReference>
<dbReference type="SUPFAM" id="SSF102114">
    <property type="entry name" value="Radical SAM enzymes"/>
    <property type="match status" value="1"/>
</dbReference>
<dbReference type="InterPro" id="IPR007197">
    <property type="entry name" value="rSAM"/>
</dbReference>
<dbReference type="Pfam" id="PF12345">
    <property type="entry name" value="DUF3641"/>
    <property type="match status" value="1"/>
</dbReference>
<dbReference type="SFLD" id="SFLDS00029">
    <property type="entry name" value="Radical_SAM"/>
    <property type="match status" value="1"/>
</dbReference>
<dbReference type="GO" id="GO:0046872">
    <property type="term" value="F:metal ion binding"/>
    <property type="evidence" value="ECO:0007669"/>
    <property type="project" value="UniProtKB-KW"/>
</dbReference>
<keyword evidence="1" id="KW-0949">S-adenosyl-L-methionine</keyword>
<evidence type="ECO:0000259" key="6">
    <source>
        <dbReference type="Pfam" id="PF12345"/>
    </source>
</evidence>
<keyword evidence="2" id="KW-0479">Metal-binding</keyword>
<name>A0A7S0DY16_9CRYP</name>
<dbReference type="InterPro" id="IPR013785">
    <property type="entry name" value="Aldolase_TIM"/>
</dbReference>
<dbReference type="PANTHER" id="PTHR43728">
    <property type="entry name" value="SLR0304 PROTEIN"/>
    <property type="match status" value="1"/>
</dbReference>
<keyword evidence="4" id="KW-0411">Iron-sulfur</keyword>
<evidence type="ECO:0008006" key="8">
    <source>
        <dbReference type="Google" id="ProtNLM"/>
    </source>
</evidence>
<dbReference type="Gene3D" id="3.20.20.70">
    <property type="entry name" value="Aldolase class I"/>
    <property type="match status" value="1"/>
</dbReference>
<dbReference type="Pfam" id="PF04055">
    <property type="entry name" value="Radical_SAM"/>
    <property type="match status" value="1"/>
</dbReference>
<evidence type="ECO:0000259" key="5">
    <source>
        <dbReference type="Pfam" id="PF04055"/>
    </source>
</evidence>
<dbReference type="EMBL" id="HBEO01002948">
    <property type="protein sequence ID" value="CAD8468779.1"/>
    <property type="molecule type" value="Transcribed_RNA"/>
</dbReference>
<dbReference type="InterPro" id="IPR026351">
    <property type="entry name" value="rSAM_ArsS-like"/>
</dbReference>
<feature type="domain" description="Arsenosugar biosynthesis radical SAM protein ArsS-like C-terminal" evidence="6">
    <location>
        <begin position="267"/>
        <end position="404"/>
    </location>
</feature>
<proteinExistence type="predicted"/>
<dbReference type="CDD" id="cd01335">
    <property type="entry name" value="Radical_SAM"/>
    <property type="match status" value="1"/>
</dbReference>
<dbReference type="GO" id="GO:0003824">
    <property type="term" value="F:catalytic activity"/>
    <property type="evidence" value="ECO:0007669"/>
    <property type="project" value="InterPro"/>
</dbReference>
<evidence type="ECO:0000313" key="7">
    <source>
        <dbReference type="EMBL" id="CAD8468779.1"/>
    </source>
</evidence>